<reference evidence="11" key="1">
    <citation type="journal article" date="2014" name="Genome Announc.">
        <title>Draft Genome Sequences of Two Lactobacillus Strains, L. farraginis JCM 14108T and L. composti JCM 14202T, Isolated from Compost of Distilled Shochu Residue.</title>
        <authorList>
            <person name="Yuki M."/>
            <person name="Oshima K."/>
            <person name="Suda W."/>
            <person name="Kitahara M."/>
            <person name="Kitamura K."/>
            <person name="Iida T."/>
            <person name="Hattori M."/>
            <person name="Ohkuma M."/>
        </authorList>
    </citation>
    <scope>NUCLEOTIDE SEQUENCE [LARGE SCALE GENOMIC DNA]</scope>
    <source>
        <strain evidence="11">JCM 14108</strain>
    </source>
</reference>
<dbReference type="AlphaFoldDB" id="X0P959"/>
<dbReference type="Pfam" id="PF07963">
    <property type="entry name" value="N_methyl"/>
    <property type="match status" value="1"/>
</dbReference>
<dbReference type="EMBL" id="BAKI01000001">
    <property type="protein sequence ID" value="GAF35178.1"/>
    <property type="molecule type" value="Genomic_DNA"/>
</dbReference>
<evidence type="ECO:0000313" key="12">
    <source>
        <dbReference type="EMBL" id="KRM10029.1"/>
    </source>
</evidence>
<keyword evidence="7 10" id="KW-0472">Membrane</keyword>
<dbReference type="RefSeq" id="WP_035177217.1">
    <property type="nucleotide sequence ID" value="NZ_AZFY01000034.1"/>
</dbReference>
<dbReference type="Proteomes" id="UP000019488">
    <property type="component" value="Unassembled WGS sequence"/>
</dbReference>
<sequence length="104" mass="11495">MVKKSNKNVRSGFTLIEMTIVLFIISLLIMIVIPNLANQRNHAQTIHTSAMKSMVKAQVDAYQSQHPNNDHISYEALAKDGYLTAKQVAQAKKAGIKISKSDGK</sequence>
<evidence type="ECO:0000256" key="8">
    <source>
        <dbReference type="ARBA" id="ARBA00023287"/>
    </source>
</evidence>
<evidence type="ECO:0000313" key="14">
    <source>
        <dbReference type="Proteomes" id="UP000051966"/>
    </source>
</evidence>
<evidence type="ECO:0000256" key="6">
    <source>
        <dbReference type="ARBA" id="ARBA00022989"/>
    </source>
</evidence>
<comment type="subcellular location">
    <subcellularLocation>
        <location evidence="1">Cell membrane</location>
        <topology evidence="1">Single-pass membrane protein</topology>
    </subcellularLocation>
    <subcellularLocation>
        <location evidence="2">Cell surface</location>
    </subcellularLocation>
</comment>
<dbReference type="GO" id="GO:0030420">
    <property type="term" value="P:establishment of competence for transformation"/>
    <property type="evidence" value="ECO:0007669"/>
    <property type="project" value="UniProtKB-KW"/>
</dbReference>
<evidence type="ECO:0000256" key="2">
    <source>
        <dbReference type="ARBA" id="ARBA00004241"/>
    </source>
</evidence>
<dbReference type="NCBIfam" id="TIGR02532">
    <property type="entry name" value="IV_pilin_GFxxxE"/>
    <property type="match status" value="1"/>
</dbReference>
<comment type="caution">
    <text evidence="11">The sequence shown here is derived from an EMBL/GenBank/DDBJ whole genome shotgun (WGS) entry which is preliminary data.</text>
</comment>
<comment type="similarity">
    <text evidence="9">Belongs to the ComGC family.</text>
</comment>
<name>X0P959_9LACO</name>
<evidence type="ECO:0000256" key="5">
    <source>
        <dbReference type="ARBA" id="ARBA00022692"/>
    </source>
</evidence>
<evidence type="ECO:0000256" key="1">
    <source>
        <dbReference type="ARBA" id="ARBA00004162"/>
    </source>
</evidence>
<dbReference type="STRING" id="1423743.FD41_GL002211"/>
<keyword evidence="14" id="KW-1185">Reference proteome</keyword>
<accession>X0P959</accession>
<dbReference type="InterPro" id="IPR045584">
    <property type="entry name" value="Pilin-like"/>
</dbReference>
<feature type="transmembrane region" description="Helical" evidence="10">
    <location>
        <begin position="12"/>
        <end position="33"/>
    </location>
</feature>
<evidence type="ECO:0000256" key="10">
    <source>
        <dbReference type="SAM" id="Phobius"/>
    </source>
</evidence>
<keyword evidence="4" id="KW-0488">Methylation</keyword>
<keyword evidence="6 10" id="KW-1133">Transmembrane helix</keyword>
<protein>
    <submittedName>
        <fullName evidence="12">Competence protein GC</fullName>
    </submittedName>
    <submittedName>
        <fullName evidence="11">Late competence protein ComGC</fullName>
    </submittedName>
</protein>
<dbReference type="SUPFAM" id="SSF54523">
    <property type="entry name" value="Pili subunits"/>
    <property type="match status" value="1"/>
</dbReference>
<evidence type="ECO:0000256" key="7">
    <source>
        <dbReference type="ARBA" id="ARBA00023136"/>
    </source>
</evidence>
<dbReference type="Gene3D" id="3.30.700.10">
    <property type="entry name" value="Glycoprotein, Type 4 Pilin"/>
    <property type="match status" value="1"/>
</dbReference>
<reference evidence="12 14" key="2">
    <citation type="journal article" date="2015" name="Genome Announc.">
        <title>Expanding the biotechnology potential of lactobacilli through comparative genomics of 213 strains and associated genera.</title>
        <authorList>
            <person name="Sun Z."/>
            <person name="Harris H.M."/>
            <person name="McCann A."/>
            <person name="Guo C."/>
            <person name="Argimon S."/>
            <person name="Zhang W."/>
            <person name="Yang X."/>
            <person name="Jeffery I.B."/>
            <person name="Cooney J.C."/>
            <person name="Kagawa T.F."/>
            <person name="Liu W."/>
            <person name="Song Y."/>
            <person name="Salvetti E."/>
            <person name="Wrobel A."/>
            <person name="Rasinkangas P."/>
            <person name="Parkhill J."/>
            <person name="Rea M.C."/>
            <person name="O'Sullivan O."/>
            <person name="Ritari J."/>
            <person name="Douillard F.P."/>
            <person name="Paul Ross R."/>
            <person name="Yang R."/>
            <person name="Briner A.E."/>
            <person name="Felis G.E."/>
            <person name="de Vos W.M."/>
            <person name="Barrangou R."/>
            <person name="Klaenhammer T.R."/>
            <person name="Caufield P.W."/>
            <person name="Cui Y."/>
            <person name="Zhang H."/>
            <person name="O'Toole P.W."/>
        </authorList>
    </citation>
    <scope>NUCLEOTIDE SEQUENCE [LARGE SCALE GENOMIC DNA]</scope>
    <source>
        <strain evidence="12 14">DSM 18382</strain>
    </source>
</reference>
<keyword evidence="8" id="KW-0178">Competence</keyword>
<keyword evidence="3" id="KW-1003">Cell membrane</keyword>
<evidence type="ECO:0000256" key="4">
    <source>
        <dbReference type="ARBA" id="ARBA00022481"/>
    </source>
</evidence>
<dbReference type="Proteomes" id="UP000051966">
    <property type="component" value="Unassembled WGS sequence"/>
</dbReference>
<evidence type="ECO:0000313" key="11">
    <source>
        <dbReference type="EMBL" id="GAF35178.1"/>
    </source>
</evidence>
<dbReference type="eggNOG" id="COG4537">
    <property type="taxonomic scope" value="Bacteria"/>
</dbReference>
<dbReference type="GO" id="GO:0009986">
    <property type="term" value="C:cell surface"/>
    <property type="evidence" value="ECO:0007669"/>
    <property type="project" value="UniProtKB-SubCell"/>
</dbReference>
<evidence type="ECO:0000256" key="9">
    <source>
        <dbReference type="ARBA" id="ARBA00043982"/>
    </source>
</evidence>
<dbReference type="OrthoDB" id="2248894at2"/>
<dbReference type="GO" id="GO:0005886">
    <property type="term" value="C:plasma membrane"/>
    <property type="evidence" value="ECO:0007669"/>
    <property type="project" value="UniProtKB-SubCell"/>
</dbReference>
<proteinExistence type="inferred from homology"/>
<dbReference type="PROSITE" id="PS00409">
    <property type="entry name" value="PROKAR_NTER_METHYL"/>
    <property type="match status" value="1"/>
</dbReference>
<dbReference type="NCBIfam" id="NF040999">
    <property type="entry name" value="pilin_ComGC"/>
    <property type="match status" value="1"/>
</dbReference>
<organism evidence="11 13">
    <name type="scientific">Lentilactobacillus farraginis DSM 18382 = JCM 14108</name>
    <dbReference type="NCBI Taxonomy" id="1423743"/>
    <lineage>
        <taxon>Bacteria</taxon>
        <taxon>Bacillati</taxon>
        <taxon>Bacillota</taxon>
        <taxon>Bacilli</taxon>
        <taxon>Lactobacillales</taxon>
        <taxon>Lactobacillaceae</taxon>
        <taxon>Lentilactobacillus</taxon>
    </lineage>
</organism>
<keyword evidence="5 10" id="KW-0812">Transmembrane</keyword>
<dbReference type="EMBL" id="AZFY01000034">
    <property type="protein sequence ID" value="KRM10029.1"/>
    <property type="molecule type" value="Genomic_DNA"/>
</dbReference>
<dbReference type="InterPro" id="IPR012902">
    <property type="entry name" value="N_methyl_site"/>
</dbReference>
<dbReference type="PIRSF" id="PIRSF029928">
    <property type="entry name" value="Late_competence_ComGC"/>
    <property type="match status" value="1"/>
</dbReference>
<gene>
    <name evidence="12" type="ORF">FD41_GL002211</name>
    <name evidence="11" type="ORF">JCM14108_54</name>
</gene>
<dbReference type="PATRIC" id="fig|1423743.5.peg.2271"/>
<evidence type="ECO:0000313" key="13">
    <source>
        <dbReference type="Proteomes" id="UP000019488"/>
    </source>
</evidence>
<evidence type="ECO:0000256" key="3">
    <source>
        <dbReference type="ARBA" id="ARBA00022475"/>
    </source>
</evidence>
<dbReference type="InterPro" id="IPR016940">
    <property type="entry name" value="ComGC"/>
</dbReference>